<proteinExistence type="predicted"/>
<dbReference type="PROSITE" id="PS51123">
    <property type="entry name" value="OMPA_2"/>
    <property type="match status" value="1"/>
</dbReference>
<name>A0A1G5Q9K4_9GAMM</name>
<gene>
    <name evidence="6" type="ORF">SAMN03097708_01558</name>
</gene>
<dbReference type="Pfam" id="PF00691">
    <property type="entry name" value="OmpA"/>
    <property type="match status" value="1"/>
</dbReference>
<protein>
    <submittedName>
        <fullName evidence="6">OmpA family protein</fullName>
    </submittedName>
</protein>
<dbReference type="InterPro" id="IPR036737">
    <property type="entry name" value="OmpA-like_sf"/>
</dbReference>
<dbReference type="STRING" id="415747.SAMN03097708_01558"/>
<comment type="subcellular location">
    <subcellularLocation>
        <location evidence="1">Cell outer membrane</location>
    </subcellularLocation>
</comment>
<keyword evidence="7" id="KW-1185">Reference proteome</keyword>
<dbReference type="PROSITE" id="PS51257">
    <property type="entry name" value="PROKAR_LIPOPROTEIN"/>
    <property type="match status" value="1"/>
</dbReference>
<dbReference type="PRINTS" id="PR01021">
    <property type="entry name" value="OMPADOMAIN"/>
</dbReference>
<dbReference type="AlphaFoldDB" id="A0A1G5Q9K4"/>
<dbReference type="GO" id="GO:0009279">
    <property type="term" value="C:cell outer membrane"/>
    <property type="evidence" value="ECO:0007669"/>
    <property type="project" value="UniProtKB-SubCell"/>
</dbReference>
<dbReference type="PANTHER" id="PTHR30329:SF21">
    <property type="entry name" value="LIPOPROTEIN YIAD-RELATED"/>
    <property type="match status" value="1"/>
</dbReference>
<evidence type="ECO:0000256" key="2">
    <source>
        <dbReference type="ARBA" id="ARBA00023136"/>
    </source>
</evidence>
<feature type="domain" description="OmpA-like" evidence="5">
    <location>
        <begin position="50"/>
        <end position="167"/>
    </location>
</feature>
<reference evidence="6 7" key="1">
    <citation type="submission" date="2016-10" db="EMBL/GenBank/DDBJ databases">
        <authorList>
            <person name="de Groot N.N."/>
        </authorList>
    </citation>
    <scope>NUCLEOTIDE SEQUENCE [LARGE SCALE GENOMIC DNA]</scope>
    <source>
        <strain evidence="6 7">HLD2</strain>
    </source>
</reference>
<dbReference type="OrthoDB" id="9782229at2"/>
<evidence type="ECO:0000259" key="5">
    <source>
        <dbReference type="PROSITE" id="PS51123"/>
    </source>
</evidence>
<dbReference type="InterPro" id="IPR006664">
    <property type="entry name" value="OMP_bac"/>
</dbReference>
<dbReference type="SUPFAM" id="SSF103088">
    <property type="entry name" value="OmpA-like"/>
    <property type="match status" value="1"/>
</dbReference>
<keyword evidence="2 4" id="KW-0472">Membrane</keyword>
<dbReference type="Gene3D" id="3.30.1330.60">
    <property type="entry name" value="OmpA-like domain"/>
    <property type="match status" value="1"/>
</dbReference>
<evidence type="ECO:0000256" key="3">
    <source>
        <dbReference type="ARBA" id="ARBA00023237"/>
    </source>
</evidence>
<evidence type="ECO:0000313" key="6">
    <source>
        <dbReference type="EMBL" id="SCZ57959.1"/>
    </source>
</evidence>
<dbReference type="InterPro" id="IPR050330">
    <property type="entry name" value="Bact_OuterMem_StrucFunc"/>
</dbReference>
<accession>A0A1G5Q9K4</accession>
<keyword evidence="3" id="KW-0998">Cell outer membrane</keyword>
<dbReference type="PRINTS" id="PR01023">
    <property type="entry name" value="NAFLGMOTY"/>
</dbReference>
<evidence type="ECO:0000256" key="4">
    <source>
        <dbReference type="PROSITE-ProRule" id="PRU00473"/>
    </source>
</evidence>
<dbReference type="PANTHER" id="PTHR30329">
    <property type="entry name" value="STATOR ELEMENT OF FLAGELLAR MOTOR COMPLEX"/>
    <property type="match status" value="1"/>
</dbReference>
<organism evidence="6 7">
    <name type="scientific">Thiohalomonas denitrificans</name>
    <dbReference type="NCBI Taxonomy" id="415747"/>
    <lineage>
        <taxon>Bacteria</taxon>
        <taxon>Pseudomonadati</taxon>
        <taxon>Pseudomonadota</taxon>
        <taxon>Gammaproteobacteria</taxon>
        <taxon>Thiohalomonadales</taxon>
        <taxon>Thiohalomonadaceae</taxon>
        <taxon>Thiohalomonas</taxon>
    </lineage>
</organism>
<dbReference type="InterPro" id="IPR006665">
    <property type="entry name" value="OmpA-like"/>
</dbReference>
<dbReference type="EMBL" id="FMWD01000004">
    <property type="protein sequence ID" value="SCZ57959.1"/>
    <property type="molecule type" value="Genomic_DNA"/>
</dbReference>
<dbReference type="RefSeq" id="WP_092994951.1">
    <property type="nucleotide sequence ID" value="NZ_FMWD01000004.1"/>
</dbReference>
<evidence type="ECO:0000256" key="1">
    <source>
        <dbReference type="ARBA" id="ARBA00004442"/>
    </source>
</evidence>
<dbReference type="Proteomes" id="UP000199648">
    <property type="component" value="Unassembled WGS sequence"/>
</dbReference>
<dbReference type="CDD" id="cd07185">
    <property type="entry name" value="OmpA_C-like"/>
    <property type="match status" value="1"/>
</dbReference>
<evidence type="ECO:0000313" key="7">
    <source>
        <dbReference type="Proteomes" id="UP000199648"/>
    </source>
</evidence>
<sequence>MRIDKDVMITATLALVLAACTADEPGQTETTEANRAPPPLLLAYLKATETPSGIRIRLEETEFEVGKAVFRQGSATELDRLAKALQSHPAMGVVIEGHTDSVGRQADNVKLSEQRARSVAVALVERGIAENRISVKGLGDSLPIASNETEWGRSRNRRVEVLLVDEEPSVSAQLTTSP</sequence>